<dbReference type="OrthoDB" id="443772at2759"/>
<evidence type="ECO:0000256" key="3">
    <source>
        <dbReference type="ARBA" id="ARBA00022517"/>
    </source>
</evidence>
<dbReference type="AlphaFoldDB" id="B7FR49"/>
<feature type="non-terminal residue" evidence="7">
    <location>
        <position position="110"/>
    </location>
</feature>
<dbReference type="InterPro" id="IPR008610">
    <property type="entry name" value="Ebp2"/>
</dbReference>
<dbReference type="RefSeq" id="XP_002176982.1">
    <property type="nucleotide sequence ID" value="XM_002176946.1"/>
</dbReference>
<protein>
    <submittedName>
        <fullName evidence="7">Uncharacterized protein</fullName>
    </submittedName>
</protein>
<comment type="similarity">
    <text evidence="2">Belongs to the EBP2 family.</text>
</comment>
<keyword evidence="3" id="KW-0690">Ribosome biogenesis</keyword>
<gene>
    <name evidence="7" type="ORF">PHATRDRAFT_8777</name>
</gene>
<reference evidence="8" key="2">
    <citation type="submission" date="2008-08" db="EMBL/GenBank/DDBJ databases">
        <authorList>
            <consortium name="Diatom Consortium"/>
            <person name="Grigoriev I."/>
            <person name="Grimwood J."/>
            <person name="Kuo A."/>
            <person name="Otillar R.P."/>
            <person name="Salamov A."/>
            <person name="Detter J.C."/>
            <person name="Lindquist E."/>
            <person name="Shapiro H."/>
            <person name="Lucas S."/>
            <person name="Glavina del Rio T."/>
            <person name="Pitluck S."/>
            <person name="Rokhsar D."/>
            <person name="Bowler C."/>
        </authorList>
    </citation>
    <scope>GENOME REANNOTATION</scope>
    <source>
        <strain evidence="8">CCAP 1055/1</strain>
    </source>
</reference>
<evidence type="ECO:0000313" key="7">
    <source>
        <dbReference type="EMBL" id="EEC51445.1"/>
    </source>
</evidence>
<dbReference type="PANTHER" id="PTHR13028">
    <property type="entry name" value="RRNA PROCESSING PROTEIN EBNA1-BINDING PROTEIN-RELATED"/>
    <property type="match status" value="1"/>
</dbReference>
<dbReference type="GeneID" id="7196966"/>
<evidence type="ECO:0000256" key="1">
    <source>
        <dbReference type="ARBA" id="ARBA00004604"/>
    </source>
</evidence>
<feature type="region of interest" description="Disordered" evidence="6">
    <location>
        <begin position="71"/>
        <end position="97"/>
    </location>
</feature>
<dbReference type="GO" id="GO:0034399">
    <property type="term" value="C:nuclear periphery"/>
    <property type="evidence" value="ECO:0007669"/>
    <property type="project" value="TreeGrafter"/>
</dbReference>
<evidence type="ECO:0000256" key="5">
    <source>
        <dbReference type="ARBA" id="ARBA00023242"/>
    </source>
</evidence>
<organism evidence="7 8">
    <name type="scientific">Phaeodactylum tricornutum (strain CCAP 1055/1)</name>
    <dbReference type="NCBI Taxonomy" id="556484"/>
    <lineage>
        <taxon>Eukaryota</taxon>
        <taxon>Sar</taxon>
        <taxon>Stramenopiles</taxon>
        <taxon>Ochrophyta</taxon>
        <taxon>Bacillariophyta</taxon>
        <taxon>Bacillariophyceae</taxon>
        <taxon>Bacillariophycidae</taxon>
        <taxon>Naviculales</taxon>
        <taxon>Phaeodactylaceae</taxon>
        <taxon>Phaeodactylum</taxon>
    </lineage>
</organism>
<feature type="non-terminal residue" evidence="7">
    <location>
        <position position="1"/>
    </location>
</feature>
<evidence type="ECO:0000256" key="2">
    <source>
        <dbReference type="ARBA" id="ARBA00007336"/>
    </source>
</evidence>
<dbReference type="GO" id="GO:0005730">
    <property type="term" value="C:nucleolus"/>
    <property type="evidence" value="ECO:0007669"/>
    <property type="project" value="UniProtKB-SubCell"/>
</dbReference>
<name>B7FR49_PHATC</name>
<evidence type="ECO:0000256" key="6">
    <source>
        <dbReference type="SAM" id="MobiDB-lite"/>
    </source>
</evidence>
<evidence type="ECO:0000313" key="8">
    <source>
        <dbReference type="Proteomes" id="UP000000759"/>
    </source>
</evidence>
<feature type="compositionally biased region" description="Basic and acidic residues" evidence="6">
    <location>
        <begin position="74"/>
        <end position="93"/>
    </location>
</feature>
<keyword evidence="5" id="KW-0539">Nucleus</keyword>
<keyword evidence="4" id="KW-0175">Coiled coil</keyword>
<dbReference type="GO" id="GO:0030687">
    <property type="term" value="C:preribosome, large subunit precursor"/>
    <property type="evidence" value="ECO:0007669"/>
    <property type="project" value="TreeGrafter"/>
</dbReference>
<dbReference type="GO" id="GO:0006364">
    <property type="term" value="P:rRNA processing"/>
    <property type="evidence" value="ECO:0007669"/>
    <property type="project" value="TreeGrafter"/>
</dbReference>
<dbReference type="KEGG" id="pti:PHATRDRAFT_8777"/>
<comment type="subcellular location">
    <subcellularLocation>
        <location evidence="1">Nucleus</location>
        <location evidence="1">Nucleolus</location>
    </subcellularLocation>
</comment>
<dbReference type="STRING" id="556484.B7FR49"/>
<evidence type="ECO:0000256" key="4">
    <source>
        <dbReference type="ARBA" id="ARBA00023054"/>
    </source>
</evidence>
<dbReference type="HOGENOM" id="CLU_649679_0_0_1"/>
<dbReference type="Proteomes" id="UP000000759">
    <property type="component" value="Chromosome 1"/>
</dbReference>
<dbReference type="Pfam" id="PF05890">
    <property type="entry name" value="Ebp2"/>
    <property type="match status" value="1"/>
</dbReference>
<dbReference type="PANTHER" id="PTHR13028:SF0">
    <property type="entry name" value="RRNA-PROCESSING PROTEIN EBP2-RELATED"/>
    <property type="match status" value="1"/>
</dbReference>
<dbReference type="InParanoid" id="B7FR49"/>
<dbReference type="GO" id="GO:0042273">
    <property type="term" value="P:ribosomal large subunit biogenesis"/>
    <property type="evidence" value="ECO:0007669"/>
    <property type="project" value="TreeGrafter"/>
</dbReference>
<keyword evidence="8" id="KW-1185">Reference proteome</keyword>
<dbReference type="EMBL" id="CM000605">
    <property type="protein sequence ID" value="EEC51445.1"/>
    <property type="molecule type" value="Genomic_DNA"/>
</dbReference>
<dbReference type="eggNOG" id="KOG3080">
    <property type="taxonomic scope" value="Eukaryota"/>
</dbReference>
<accession>B7FR49</accession>
<sequence>LDIHDDLKREVAFYDMALEAVHEARKRCEEANIPFRRPDDFFAEMVKTDDHMAKIKDRLIYENKKIEAVAQRKSNKEQKLRSKESHSNKLVEKAKRKRDHFAAVDDWAQS</sequence>
<reference evidence="7 8" key="1">
    <citation type="journal article" date="2008" name="Nature">
        <title>The Phaeodactylum genome reveals the evolutionary history of diatom genomes.</title>
        <authorList>
            <person name="Bowler C."/>
            <person name="Allen A.E."/>
            <person name="Badger J.H."/>
            <person name="Grimwood J."/>
            <person name="Jabbari K."/>
            <person name="Kuo A."/>
            <person name="Maheswari U."/>
            <person name="Martens C."/>
            <person name="Maumus F."/>
            <person name="Otillar R.P."/>
            <person name="Rayko E."/>
            <person name="Salamov A."/>
            <person name="Vandepoele K."/>
            <person name="Beszteri B."/>
            <person name="Gruber A."/>
            <person name="Heijde M."/>
            <person name="Katinka M."/>
            <person name="Mock T."/>
            <person name="Valentin K."/>
            <person name="Verret F."/>
            <person name="Berges J.A."/>
            <person name="Brownlee C."/>
            <person name="Cadoret J.P."/>
            <person name="Chiovitti A."/>
            <person name="Choi C.J."/>
            <person name="Coesel S."/>
            <person name="De Martino A."/>
            <person name="Detter J.C."/>
            <person name="Durkin C."/>
            <person name="Falciatore A."/>
            <person name="Fournet J."/>
            <person name="Haruta M."/>
            <person name="Huysman M.J."/>
            <person name="Jenkins B.D."/>
            <person name="Jiroutova K."/>
            <person name="Jorgensen R.E."/>
            <person name="Joubert Y."/>
            <person name="Kaplan A."/>
            <person name="Kroger N."/>
            <person name="Kroth P.G."/>
            <person name="La Roche J."/>
            <person name="Lindquist E."/>
            <person name="Lommer M."/>
            <person name="Martin-Jezequel V."/>
            <person name="Lopez P.J."/>
            <person name="Lucas S."/>
            <person name="Mangogna M."/>
            <person name="McGinnis K."/>
            <person name="Medlin L.K."/>
            <person name="Montsant A."/>
            <person name="Oudot-Le Secq M.P."/>
            <person name="Napoli C."/>
            <person name="Obornik M."/>
            <person name="Parker M.S."/>
            <person name="Petit J.L."/>
            <person name="Porcel B.M."/>
            <person name="Poulsen N."/>
            <person name="Robison M."/>
            <person name="Rychlewski L."/>
            <person name="Rynearson T.A."/>
            <person name="Schmutz J."/>
            <person name="Shapiro H."/>
            <person name="Siaut M."/>
            <person name="Stanley M."/>
            <person name="Sussman M.R."/>
            <person name="Taylor A.R."/>
            <person name="Vardi A."/>
            <person name="von Dassow P."/>
            <person name="Vyverman W."/>
            <person name="Willis A."/>
            <person name="Wyrwicz L.S."/>
            <person name="Rokhsar D.S."/>
            <person name="Weissenbach J."/>
            <person name="Armbrust E.V."/>
            <person name="Green B.R."/>
            <person name="Van de Peer Y."/>
            <person name="Grigoriev I.V."/>
        </authorList>
    </citation>
    <scope>NUCLEOTIDE SEQUENCE [LARGE SCALE GENOMIC DNA]</scope>
    <source>
        <strain evidence="7 8">CCAP 1055/1</strain>
    </source>
</reference>
<proteinExistence type="inferred from homology"/>
<dbReference type="PaxDb" id="2850-Phatr8777"/>